<keyword evidence="6" id="KW-0503">Monooxygenase</keyword>
<evidence type="ECO:0000256" key="1">
    <source>
        <dbReference type="ARBA" id="ARBA00010617"/>
    </source>
</evidence>
<keyword evidence="8" id="KW-1133">Transmembrane helix</keyword>
<reference evidence="9 10" key="1">
    <citation type="journal article" date="2016" name="Nat. Commun.">
        <title>Ectomycorrhizal ecology is imprinted in the genome of the dominant symbiotic fungus Cenococcum geophilum.</title>
        <authorList>
            <consortium name="DOE Joint Genome Institute"/>
            <person name="Peter M."/>
            <person name="Kohler A."/>
            <person name="Ohm R.A."/>
            <person name="Kuo A."/>
            <person name="Krutzmann J."/>
            <person name="Morin E."/>
            <person name="Arend M."/>
            <person name="Barry K.W."/>
            <person name="Binder M."/>
            <person name="Choi C."/>
            <person name="Clum A."/>
            <person name="Copeland A."/>
            <person name="Grisel N."/>
            <person name="Haridas S."/>
            <person name="Kipfer T."/>
            <person name="LaButti K."/>
            <person name="Lindquist E."/>
            <person name="Lipzen A."/>
            <person name="Maire R."/>
            <person name="Meier B."/>
            <person name="Mihaltcheva S."/>
            <person name="Molinier V."/>
            <person name="Murat C."/>
            <person name="Poggeler S."/>
            <person name="Quandt C.A."/>
            <person name="Sperisen C."/>
            <person name="Tritt A."/>
            <person name="Tisserant E."/>
            <person name="Crous P.W."/>
            <person name="Henrissat B."/>
            <person name="Nehls U."/>
            <person name="Egli S."/>
            <person name="Spatafora J.W."/>
            <person name="Grigoriev I.V."/>
            <person name="Martin F.M."/>
        </authorList>
    </citation>
    <scope>NUCLEOTIDE SEQUENCE [LARGE SCALE GENOMIC DNA]</scope>
    <source>
        <strain evidence="9 10">CBS 459.81</strain>
    </source>
</reference>
<dbReference type="PRINTS" id="PR00385">
    <property type="entry name" value="P450"/>
</dbReference>
<evidence type="ECO:0000256" key="7">
    <source>
        <dbReference type="PIRSR" id="PIRSR602401-1"/>
    </source>
</evidence>
<dbReference type="GO" id="GO:0016705">
    <property type="term" value="F:oxidoreductase activity, acting on paired donors, with incorporation or reduction of molecular oxygen"/>
    <property type="evidence" value="ECO:0007669"/>
    <property type="project" value="InterPro"/>
</dbReference>
<keyword evidence="4" id="KW-0560">Oxidoreductase</keyword>
<dbReference type="InterPro" id="IPR050196">
    <property type="entry name" value="Cytochrome_P450_Monoox"/>
</dbReference>
<evidence type="ECO:0000256" key="3">
    <source>
        <dbReference type="ARBA" id="ARBA00022723"/>
    </source>
</evidence>
<evidence type="ECO:0000256" key="4">
    <source>
        <dbReference type="ARBA" id="ARBA00023002"/>
    </source>
</evidence>
<evidence type="ECO:0000313" key="9">
    <source>
        <dbReference type="EMBL" id="OCK82089.1"/>
    </source>
</evidence>
<dbReference type="GO" id="GO:0004497">
    <property type="term" value="F:monooxygenase activity"/>
    <property type="evidence" value="ECO:0007669"/>
    <property type="project" value="UniProtKB-KW"/>
</dbReference>
<evidence type="ECO:0000256" key="6">
    <source>
        <dbReference type="ARBA" id="ARBA00023033"/>
    </source>
</evidence>
<keyword evidence="8" id="KW-0472">Membrane</keyword>
<sequence length="538" mass="61730">MTFLNQTPFKLVFSVFVAWFLYAAIRLVRYRRFYKDLPKPPHSFLWGHLKLFGEIVAMYPPNTHPQAYYTSLSQKYNLPGIFYIDLWPLGPSLLIIADPDTASQVTVLKSYPKHIENANFLSPMVGRNNIASVNGSTWKLLHNMLAPAFAPLHVKNLVGMMADEVTLFRGTLGRMSQTGEVFSMEETAGKLVFDIIGKAVFNFPLNAQTTGSECLRDFKEILKMVVLGRESWNPLTKARASFKRKAAIKRADSYIDDKIRERYDYLKRENIEVTKKNALSILDLVLRERLQESRQMAEKDSAAELDPDFMELAITNIKALLVGGHGTTTDTLCFIYMLLSIHPEAMQHLRQEHDRVFHSDISTTHSMLHDSPHKLNELDYTTAVIKETLRLFPVGFGIRTPDKSSTLTYKGRLFPIENQMISPCQHTMHYNPAIFPEPAKFDPERFLREGEVPRNAWRPFERGARACMGQDLAVDELRVILLLTVREFEFECAGIKPNEKQRCAWTDMDLRFGDIVFQELGLEAKPRGGMMMKVRRRV</sequence>
<keyword evidence="5 7" id="KW-0408">Iron</keyword>
<dbReference type="EMBL" id="KV744899">
    <property type="protein sequence ID" value="OCK82089.1"/>
    <property type="molecule type" value="Genomic_DNA"/>
</dbReference>
<evidence type="ECO:0000313" key="10">
    <source>
        <dbReference type="Proteomes" id="UP000250266"/>
    </source>
</evidence>
<protein>
    <submittedName>
        <fullName evidence="9">Cytochrome P450 3A30</fullName>
    </submittedName>
</protein>
<dbReference type="InterPro" id="IPR001128">
    <property type="entry name" value="Cyt_P450"/>
</dbReference>
<keyword evidence="8" id="KW-0812">Transmembrane</keyword>
<comment type="similarity">
    <text evidence="1">Belongs to the cytochrome P450 family.</text>
</comment>
<dbReference type="PRINTS" id="PR00463">
    <property type="entry name" value="EP450I"/>
</dbReference>
<dbReference type="CDD" id="cd11051">
    <property type="entry name" value="CYP59-like"/>
    <property type="match status" value="1"/>
</dbReference>
<dbReference type="OrthoDB" id="10029320at2759"/>
<accession>A0A8E2EE28</accession>
<dbReference type="PANTHER" id="PTHR24291">
    <property type="entry name" value="CYTOCHROME P450 FAMILY 4"/>
    <property type="match status" value="1"/>
</dbReference>
<evidence type="ECO:0000256" key="8">
    <source>
        <dbReference type="SAM" id="Phobius"/>
    </source>
</evidence>
<dbReference type="GO" id="GO:0020037">
    <property type="term" value="F:heme binding"/>
    <property type="evidence" value="ECO:0007669"/>
    <property type="project" value="InterPro"/>
</dbReference>
<dbReference type="InterPro" id="IPR002401">
    <property type="entry name" value="Cyt_P450_E_grp-I"/>
</dbReference>
<keyword evidence="3 7" id="KW-0479">Metal-binding</keyword>
<dbReference type="InterPro" id="IPR036396">
    <property type="entry name" value="Cyt_P450_sf"/>
</dbReference>
<feature type="transmembrane region" description="Helical" evidence="8">
    <location>
        <begin position="12"/>
        <end position="29"/>
    </location>
</feature>
<dbReference type="PANTHER" id="PTHR24291:SF50">
    <property type="entry name" value="BIFUNCTIONAL ALBAFLAVENONE MONOOXYGENASE_TERPENE SYNTHASE"/>
    <property type="match status" value="1"/>
</dbReference>
<dbReference type="GO" id="GO:0005506">
    <property type="term" value="F:iron ion binding"/>
    <property type="evidence" value="ECO:0007669"/>
    <property type="project" value="InterPro"/>
</dbReference>
<dbReference type="AlphaFoldDB" id="A0A8E2EE28"/>
<organism evidence="9 10">
    <name type="scientific">Lepidopterella palustris CBS 459.81</name>
    <dbReference type="NCBI Taxonomy" id="1314670"/>
    <lineage>
        <taxon>Eukaryota</taxon>
        <taxon>Fungi</taxon>
        <taxon>Dikarya</taxon>
        <taxon>Ascomycota</taxon>
        <taxon>Pezizomycotina</taxon>
        <taxon>Dothideomycetes</taxon>
        <taxon>Pleosporomycetidae</taxon>
        <taxon>Mytilinidiales</taxon>
        <taxon>Argynnaceae</taxon>
        <taxon>Lepidopterella</taxon>
    </lineage>
</organism>
<comment type="cofactor">
    <cofactor evidence="7">
        <name>heme</name>
        <dbReference type="ChEBI" id="CHEBI:30413"/>
    </cofactor>
</comment>
<evidence type="ECO:0000256" key="5">
    <source>
        <dbReference type="ARBA" id="ARBA00023004"/>
    </source>
</evidence>
<dbReference type="SUPFAM" id="SSF48264">
    <property type="entry name" value="Cytochrome P450"/>
    <property type="match status" value="1"/>
</dbReference>
<name>A0A8E2EE28_9PEZI</name>
<evidence type="ECO:0000256" key="2">
    <source>
        <dbReference type="ARBA" id="ARBA00022617"/>
    </source>
</evidence>
<gene>
    <name evidence="9" type="ORF">K432DRAFT_433706</name>
</gene>
<dbReference type="Pfam" id="PF00067">
    <property type="entry name" value="p450"/>
    <property type="match status" value="1"/>
</dbReference>
<dbReference type="Proteomes" id="UP000250266">
    <property type="component" value="Unassembled WGS sequence"/>
</dbReference>
<keyword evidence="10" id="KW-1185">Reference proteome</keyword>
<feature type="binding site" description="axial binding residue" evidence="7">
    <location>
        <position position="467"/>
    </location>
    <ligand>
        <name>heme</name>
        <dbReference type="ChEBI" id="CHEBI:30413"/>
    </ligand>
    <ligandPart>
        <name>Fe</name>
        <dbReference type="ChEBI" id="CHEBI:18248"/>
    </ligandPart>
</feature>
<proteinExistence type="inferred from homology"/>
<dbReference type="Gene3D" id="1.10.630.10">
    <property type="entry name" value="Cytochrome P450"/>
    <property type="match status" value="1"/>
</dbReference>
<keyword evidence="2 7" id="KW-0349">Heme</keyword>